<dbReference type="GO" id="GO:0009252">
    <property type="term" value="P:peptidoglycan biosynthetic process"/>
    <property type="evidence" value="ECO:0007669"/>
    <property type="project" value="UniProtKB-UniRule"/>
</dbReference>
<keyword evidence="7" id="KW-0133">Cell shape</keyword>
<feature type="binding site" evidence="9">
    <location>
        <position position="265"/>
    </location>
    <ligand>
        <name>Mg(2+)</name>
        <dbReference type="ChEBI" id="CHEBI:18420"/>
    </ligand>
</feature>
<keyword evidence="11" id="KW-1185">Reference proteome</keyword>
<protein>
    <recommendedName>
        <fullName evidence="7 8">Phospho-N-acetylmuramoyl-pentapeptide-transferase</fullName>
        <ecNumber evidence="7 8">2.7.8.13</ecNumber>
    </recommendedName>
    <alternativeName>
        <fullName evidence="7">UDP-MurNAc-pentapeptide phosphotransferase</fullName>
    </alternativeName>
</protein>
<evidence type="ECO:0000256" key="9">
    <source>
        <dbReference type="PIRSR" id="PIRSR600715-1"/>
    </source>
</evidence>
<reference evidence="10 11" key="1">
    <citation type="submission" date="2017-10" db="EMBL/GenBank/DDBJ databases">
        <title>Sequencing the genomes of 1000 actinobacteria strains.</title>
        <authorList>
            <person name="Klenk H.-P."/>
        </authorList>
    </citation>
    <scope>NUCLEOTIDE SEQUENCE [LARGE SCALE GENOMIC DNA]</scope>
    <source>
        <strain evidence="10 11">DSM 20688</strain>
    </source>
</reference>
<dbReference type="OrthoDB" id="9805475at2"/>
<feature type="transmembrane region" description="Helical" evidence="7">
    <location>
        <begin position="237"/>
        <end position="254"/>
    </location>
</feature>
<comment type="subcellular location">
    <subcellularLocation>
        <location evidence="7">Cell membrane</location>
        <topology evidence="7">Multi-pass membrane protein</topology>
    </subcellularLocation>
    <subcellularLocation>
        <location evidence="1">Membrane</location>
        <topology evidence="1">Multi-pass membrane protein</topology>
    </subcellularLocation>
</comment>
<dbReference type="PANTHER" id="PTHR22926">
    <property type="entry name" value="PHOSPHO-N-ACETYLMURAMOYL-PENTAPEPTIDE-TRANSFERASE"/>
    <property type="match status" value="1"/>
</dbReference>
<gene>
    <name evidence="7" type="primary">mraY</name>
    <name evidence="10" type="ORF">ATK06_1510</name>
</gene>
<keyword evidence="7 9" id="KW-0460">Magnesium</keyword>
<dbReference type="PANTHER" id="PTHR22926:SF5">
    <property type="entry name" value="PHOSPHO-N-ACETYLMURAMOYL-PENTAPEPTIDE-TRANSFERASE HOMOLOG"/>
    <property type="match status" value="1"/>
</dbReference>
<organism evidence="10 11">
    <name type="scientific">Corynebacterium renale</name>
    <dbReference type="NCBI Taxonomy" id="1724"/>
    <lineage>
        <taxon>Bacteria</taxon>
        <taxon>Bacillati</taxon>
        <taxon>Actinomycetota</taxon>
        <taxon>Actinomycetes</taxon>
        <taxon>Mycobacteriales</taxon>
        <taxon>Corynebacteriaceae</taxon>
        <taxon>Corynebacterium</taxon>
    </lineage>
</organism>
<dbReference type="STRING" id="1724.GCA_001044175_01199"/>
<dbReference type="GO" id="GO:0008963">
    <property type="term" value="F:phospho-N-acetylmuramoyl-pentapeptide-transferase activity"/>
    <property type="evidence" value="ECO:0007669"/>
    <property type="project" value="UniProtKB-UniRule"/>
</dbReference>
<name>A0A2A9DR64_9CORY</name>
<dbReference type="HAMAP" id="MF_00038">
    <property type="entry name" value="MraY"/>
    <property type="match status" value="1"/>
</dbReference>
<dbReference type="PROSITE" id="PS01348">
    <property type="entry name" value="MRAY_2"/>
    <property type="match status" value="1"/>
</dbReference>
<evidence type="ECO:0000256" key="5">
    <source>
        <dbReference type="ARBA" id="ARBA00022989"/>
    </source>
</evidence>
<dbReference type="Pfam" id="PF00953">
    <property type="entry name" value="Glycos_transf_4"/>
    <property type="match status" value="1"/>
</dbReference>
<keyword evidence="7" id="KW-1003">Cell membrane</keyword>
<keyword evidence="7" id="KW-0132">Cell division</keyword>
<dbReference type="GO" id="GO:0046872">
    <property type="term" value="F:metal ion binding"/>
    <property type="evidence" value="ECO:0007669"/>
    <property type="project" value="UniProtKB-KW"/>
</dbReference>
<evidence type="ECO:0000256" key="3">
    <source>
        <dbReference type="ARBA" id="ARBA00022679"/>
    </source>
</evidence>
<comment type="catalytic activity">
    <reaction evidence="7">
        <text>UDP-N-acetyl-alpha-D-muramoyl-L-alanyl-gamma-D-glutamyl-meso-2,6-diaminopimeloyl-D-alanyl-D-alanine + di-trans,octa-cis-undecaprenyl phosphate = di-trans,octa-cis-undecaprenyl diphospho-N-acetyl-alpha-D-muramoyl-L-alanyl-D-glutamyl-meso-2,6-diaminopimeloyl-D-alanyl-D-alanine + UMP</text>
        <dbReference type="Rhea" id="RHEA:28386"/>
        <dbReference type="ChEBI" id="CHEBI:57865"/>
        <dbReference type="ChEBI" id="CHEBI:60392"/>
        <dbReference type="ChEBI" id="CHEBI:61386"/>
        <dbReference type="ChEBI" id="CHEBI:61387"/>
        <dbReference type="EC" id="2.7.8.13"/>
    </reaction>
</comment>
<evidence type="ECO:0000313" key="11">
    <source>
        <dbReference type="Proteomes" id="UP000221653"/>
    </source>
</evidence>
<comment type="function">
    <text evidence="7">Catalyzes the initial step of the lipid cycle reactions in the biosynthesis of the cell wall peptidoglycan: transfers peptidoglycan precursor phospho-MurNAc-pentapeptide from UDP-MurNAc-pentapeptide onto the lipid carrier undecaprenyl phosphate, yielding undecaprenyl-pyrophosphoryl-MurNAc-pentapeptide, known as lipid I.</text>
</comment>
<dbReference type="GO" id="GO:0051301">
    <property type="term" value="P:cell division"/>
    <property type="evidence" value="ECO:0007669"/>
    <property type="project" value="UniProtKB-KW"/>
</dbReference>
<evidence type="ECO:0000256" key="7">
    <source>
        <dbReference type="HAMAP-Rule" id="MF_00038"/>
    </source>
</evidence>
<comment type="cofactor">
    <cofactor evidence="7 9">
        <name>Mg(2+)</name>
        <dbReference type="ChEBI" id="CHEBI:18420"/>
    </cofactor>
</comment>
<evidence type="ECO:0000256" key="8">
    <source>
        <dbReference type="NCBIfam" id="TIGR00445"/>
    </source>
</evidence>
<dbReference type="EC" id="2.7.8.13" evidence="7 8"/>
<proteinExistence type="inferred from homology"/>
<feature type="transmembrane region" description="Helical" evidence="7">
    <location>
        <begin position="51"/>
        <end position="74"/>
    </location>
</feature>
<dbReference type="UniPathway" id="UPA00219"/>
<dbReference type="GO" id="GO:0008360">
    <property type="term" value="P:regulation of cell shape"/>
    <property type="evidence" value="ECO:0007669"/>
    <property type="project" value="UniProtKB-KW"/>
</dbReference>
<dbReference type="Pfam" id="PF10555">
    <property type="entry name" value="MraY_sig1"/>
    <property type="match status" value="1"/>
</dbReference>
<dbReference type="InterPro" id="IPR003524">
    <property type="entry name" value="PNAcMuramoyl-5peptid_Trfase"/>
</dbReference>
<dbReference type="InterPro" id="IPR018480">
    <property type="entry name" value="PNAcMuramoyl-5peptid_Trfase_CS"/>
</dbReference>
<evidence type="ECO:0000256" key="1">
    <source>
        <dbReference type="ARBA" id="ARBA00004141"/>
    </source>
</evidence>
<feature type="transmembrane region" description="Helical" evidence="7">
    <location>
        <begin position="195"/>
        <end position="217"/>
    </location>
</feature>
<keyword evidence="7" id="KW-0131">Cell cycle</keyword>
<dbReference type="NCBIfam" id="TIGR00445">
    <property type="entry name" value="mraY"/>
    <property type="match status" value="1"/>
</dbReference>
<comment type="similarity">
    <text evidence="2 7">Belongs to the glycosyltransferase 4 family. MraY subfamily.</text>
</comment>
<keyword evidence="7 9" id="KW-0479">Metal-binding</keyword>
<feature type="transmembrane region" description="Helical" evidence="7">
    <location>
        <begin position="120"/>
        <end position="138"/>
    </location>
</feature>
<feature type="transmembrane region" description="Helical" evidence="7">
    <location>
        <begin position="80"/>
        <end position="100"/>
    </location>
</feature>
<keyword evidence="7" id="KW-0573">Peptidoglycan synthesis</keyword>
<feature type="binding site" evidence="9">
    <location>
        <position position="188"/>
    </location>
    <ligand>
        <name>Mg(2+)</name>
        <dbReference type="ChEBI" id="CHEBI:18420"/>
    </ligand>
</feature>
<keyword evidence="3 7" id="KW-0808">Transferase</keyword>
<evidence type="ECO:0000313" key="10">
    <source>
        <dbReference type="EMBL" id="PFG28399.1"/>
    </source>
</evidence>
<keyword evidence="5 7" id="KW-1133">Transmembrane helix</keyword>
<dbReference type="RefSeq" id="WP_048379373.1">
    <property type="nucleotide sequence ID" value="NZ_LDYE01000003.1"/>
</dbReference>
<keyword evidence="4 7" id="KW-0812">Transmembrane</keyword>
<dbReference type="CDD" id="cd06852">
    <property type="entry name" value="GT_MraY"/>
    <property type="match status" value="1"/>
</dbReference>
<dbReference type="AlphaFoldDB" id="A0A2A9DR64"/>
<sequence length="375" mass="39283">MTNIIIAGAVSFLVAIFTTPLLIRYFSAEGLGQEIREDGPRSHMRKRGTPTMGGLAILLGITAGYLCSVIYGAATGTGGFSASGVLVLLLTLGLGGLGFADDFIKLFKNRNLGLNKTAKLVGQLVLAIGFALLILQFPNESGITPGSTNLSFVRDIPTIDLALGGGIGIALFVIFIIIVIAAWSNAVNLTDGLDGLAAGSTAMVMGAYTMMTFWQYRNSCSIDAAAGCYIVRDPLDLAVLAVAGFGACVGFLWWNAAPAKIFMGDTGSLALGGLVAGLSIASRTELLMVIVAALFVLEAVSVVIQVAVFRTTGKRFFRMAPFHHHFENGGWAETTVTIRFWIIAGLAAGIGMALFYGEWLSTTDSVGLFSMGVGA</sequence>
<keyword evidence="7" id="KW-0961">Cell wall biogenesis/degradation</keyword>
<dbReference type="PROSITE" id="PS01347">
    <property type="entry name" value="MRAY_1"/>
    <property type="match status" value="1"/>
</dbReference>
<feature type="transmembrane region" description="Helical" evidence="7">
    <location>
        <begin position="158"/>
        <end position="183"/>
    </location>
</feature>
<dbReference type="GO" id="GO:0071555">
    <property type="term" value="P:cell wall organization"/>
    <property type="evidence" value="ECO:0007669"/>
    <property type="project" value="UniProtKB-KW"/>
</dbReference>
<feature type="transmembrane region" description="Helical" evidence="7">
    <location>
        <begin position="6"/>
        <end position="26"/>
    </location>
</feature>
<comment type="pathway">
    <text evidence="7">Cell wall biogenesis; peptidoglycan biosynthesis.</text>
</comment>
<comment type="caution">
    <text evidence="10">The sequence shown here is derived from an EMBL/GenBank/DDBJ whole genome shotgun (WGS) entry which is preliminary data.</text>
</comment>
<dbReference type="GO" id="GO:0005886">
    <property type="term" value="C:plasma membrane"/>
    <property type="evidence" value="ECO:0007669"/>
    <property type="project" value="UniProtKB-SubCell"/>
</dbReference>
<dbReference type="GO" id="GO:0051992">
    <property type="term" value="F:UDP-N-acetylmuramoyl-L-alanyl-D-glutamyl-meso-2,6-diaminopimelyl-D-alanyl-D-alanine:undecaprenyl-phosphate transferase activity"/>
    <property type="evidence" value="ECO:0007669"/>
    <property type="project" value="RHEA"/>
</dbReference>
<keyword evidence="6 7" id="KW-0472">Membrane</keyword>
<dbReference type="EMBL" id="PDJF01000001">
    <property type="protein sequence ID" value="PFG28399.1"/>
    <property type="molecule type" value="Genomic_DNA"/>
</dbReference>
<dbReference type="InterPro" id="IPR000715">
    <property type="entry name" value="Glycosyl_transferase_4"/>
</dbReference>
<evidence type="ECO:0000256" key="2">
    <source>
        <dbReference type="ARBA" id="ARBA00005583"/>
    </source>
</evidence>
<evidence type="ECO:0000256" key="4">
    <source>
        <dbReference type="ARBA" id="ARBA00022692"/>
    </source>
</evidence>
<evidence type="ECO:0000256" key="6">
    <source>
        <dbReference type="ARBA" id="ARBA00023136"/>
    </source>
</evidence>
<feature type="transmembrane region" description="Helical" evidence="7">
    <location>
        <begin position="286"/>
        <end position="309"/>
    </location>
</feature>
<feature type="transmembrane region" description="Helical" evidence="7">
    <location>
        <begin position="338"/>
        <end position="357"/>
    </location>
</feature>
<dbReference type="Proteomes" id="UP000221653">
    <property type="component" value="Unassembled WGS sequence"/>
</dbReference>
<accession>A0A2A9DR64</accession>
<feature type="transmembrane region" description="Helical" evidence="7">
    <location>
        <begin position="261"/>
        <end position="280"/>
    </location>
</feature>